<gene>
    <name evidence="3" type="ORF">PPRIM_AZ9-3.1.T0790192</name>
</gene>
<dbReference type="Proteomes" id="UP000688137">
    <property type="component" value="Unassembled WGS sequence"/>
</dbReference>
<comment type="caution">
    <text evidence="3">The sequence shown here is derived from an EMBL/GenBank/DDBJ whole genome shotgun (WGS) entry which is preliminary data.</text>
</comment>
<dbReference type="InterPro" id="IPR003594">
    <property type="entry name" value="HATPase_dom"/>
</dbReference>
<feature type="transmembrane region" description="Helical" evidence="1">
    <location>
        <begin position="125"/>
        <end position="146"/>
    </location>
</feature>
<feature type="transmembrane region" description="Helical" evidence="1">
    <location>
        <begin position="158"/>
        <end position="175"/>
    </location>
</feature>
<accession>A0A8S1N9I0</accession>
<feature type="transmembrane region" description="Helical" evidence="1">
    <location>
        <begin position="52"/>
        <end position="71"/>
    </location>
</feature>
<reference evidence="3" key="1">
    <citation type="submission" date="2021-01" db="EMBL/GenBank/DDBJ databases">
        <authorList>
            <consortium name="Genoscope - CEA"/>
            <person name="William W."/>
        </authorList>
    </citation>
    <scope>NUCLEOTIDE SEQUENCE</scope>
</reference>
<dbReference type="AlphaFoldDB" id="A0A8S1N9I0"/>
<keyword evidence="1" id="KW-0812">Transmembrane</keyword>
<keyword evidence="1" id="KW-0472">Membrane</keyword>
<keyword evidence="4" id="KW-1185">Reference proteome</keyword>
<name>A0A8S1N9I0_PARPR</name>
<keyword evidence="1" id="KW-1133">Transmembrane helix</keyword>
<dbReference type="Pfam" id="PF02518">
    <property type="entry name" value="HATPase_c"/>
    <property type="match status" value="1"/>
</dbReference>
<protein>
    <recommendedName>
        <fullName evidence="2">Histidine kinase/HSP90-like ATPase domain-containing protein</fullName>
    </recommendedName>
</protein>
<evidence type="ECO:0000313" key="4">
    <source>
        <dbReference type="Proteomes" id="UP000688137"/>
    </source>
</evidence>
<evidence type="ECO:0000313" key="3">
    <source>
        <dbReference type="EMBL" id="CAD8087889.1"/>
    </source>
</evidence>
<feature type="transmembrane region" description="Helical" evidence="1">
    <location>
        <begin position="83"/>
        <end position="105"/>
    </location>
</feature>
<feature type="domain" description="Histidine kinase/HSP90-like ATPase" evidence="2">
    <location>
        <begin position="495"/>
        <end position="550"/>
    </location>
</feature>
<sequence>MEENDALIKSSEPQHTRNIIKALINEYKIMYAGLQNQEYLDYCFIKGASGQTVPLALLLPIGLLLGSVNILSKATTNIIEGDYILTNLVQVILQICGLCIILYLLLKACEVIPKKIQNPLLFGRVTTYIFMCLLITMGILVVERIVDGQARTYHTSQFWVVFVRFVAFLFLYTYYAFRVSRQEFRWIYNLLKASVYIILELFMVINKELKNYADYQLENNIHTKQVIQEVVPPMRMLQQQFLLESYLKVFPVVIFDQTKKILNISSETLKLLGQNDIFQAKKQLRKLEIIEVFYRKEQASTKELTVKLSRQAKFGSSCGVNEKGDLLHSLINGPALQKLRQQLQVDQPSLQTQGQQEKLLNELIKWDQEYLKGLLMLKLSKEKQYYFSFHLFRNNKIYLFLDDVSEIVKLQIKIKDENDEIKDVKDINIQLSEIRQISTIKSYPILTKIQNIEIKSCYLEQNQLRIKYDNINFDQILRILSLTDSKNKILIQKSNEERLRQIIDILMENSIEQTKDGFIGITIENDARPNCIQISIQDTVKGINLDELKDKSSTKLSGLYTILRLVSRQEFRWIYNLLKASVYIILELFMVINKELKNYADYQLENNIHTKQVIQEVVPPMRMLQQQFLLESYLKVFPVVIFDQTKKILNISSETLKLLGQNDIFQAKKQLRKLEIIEVFYRKEQASTKELTVKLSRQAKFGSSCGVNEKGDLLHSLINGPALQKLRQQLQVDQPSLQTQGQQEKLLNELIKWDQEYLKGLLMLKLSKEKQYYFSFHLFRNNKIYLFLDDVSEIVKLQIKIKDENDEIKDVKDINIQLSEIRQISTIKSYPILTKIQNIEIKSCYLEQNQLRIKYDNINFDQILRILSLTDSKNKILIQKSSKIEHQFLYR</sequence>
<organism evidence="3 4">
    <name type="scientific">Paramecium primaurelia</name>
    <dbReference type="NCBI Taxonomy" id="5886"/>
    <lineage>
        <taxon>Eukaryota</taxon>
        <taxon>Sar</taxon>
        <taxon>Alveolata</taxon>
        <taxon>Ciliophora</taxon>
        <taxon>Intramacronucleata</taxon>
        <taxon>Oligohymenophorea</taxon>
        <taxon>Peniculida</taxon>
        <taxon>Parameciidae</taxon>
        <taxon>Paramecium</taxon>
    </lineage>
</organism>
<evidence type="ECO:0000256" key="1">
    <source>
        <dbReference type="SAM" id="Phobius"/>
    </source>
</evidence>
<evidence type="ECO:0000259" key="2">
    <source>
        <dbReference type="Pfam" id="PF02518"/>
    </source>
</evidence>
<proteinExistence type="predicted"/>
<dbReference type="EMBL" id="CAJJDM010000082">
    <property type="protein sequence ID" value="CAD8087889.1"/>
    <property type="molecule type" value="Genomic_DNA"/>
</dbReference>